<feature type="domain" description="GST N-terminal" evidence="5">
    <location>
        <begin position="18"/>
        <end position="96"/>
    </location>
</feature>
<dbReference type="SUPFAM" id="SSF47616">
    <property type="entry name" value="GST C-terminal domain-like"/>
    <property type="match status" value="1"/>
</dbReference>
<gene>
    <name evidence="7" type="primary">gst-7</name>
    <name evidence="7" type="ORF">NPIL_624581</name>
</gene>
<dbReference type="OrthoDB" id="414243at2759"/>
<dbReference type="InterPro" id="IPR040079">
    <property type="entry name" value="Glutathione_S-Trfase"/>
</dbReference>
<evidence type="ECO:0000259" key="6">
    <source>
        <dbReference type="PROSITE" id="PS50405"/>
    </source>
</evidence>
<dbReference type="EC" id="2.5.1.18" evidence="1"/>
<dbReference type="EMBL" id="BMAW01007071">
    <property type="protein sequence ID" value="GFT02192.1"/>
    <property type="molecule type" value="Genomic_DNA"/>
</dbReference>
<keyword evidence="2" id="KW-0808">Transferase</keyword>
<name>A0A8X6N9W1_NEPPI</name>
<feature type="domain" description="GST C-terminal" evidence="6">
    <location>
        <begin position="98"/>
        <end position="231"/>
    </location>
</feature>
<comment type="similarity">
    <text evidence="3">Belongs to the GST superfamily. Sigma family.</text>
</comment>
<dbReference type="GO" id="GO:0004364">
    <property type="term" value="F:glutathione transferase activity"/>
    <property type="evidence" value="ECO:0007669"/>
    <property type="project" value="UniProtKB-EC"/>
</dbReference>
<comment type="caution">
    <text evidence="7">The sequence shown here is derived from an EMBL/GenBank/DDBJ whole genome shotgun (WGS) entry which is preliminary data.</text>
</comment>
<dbReference type="SUPFAM" id="SSF52833">
    <property type="entry name" value="Thioredoxin-like"/>
    <property type="match status" value="1"/>
</dbReference>
<dbReference type="InterPro" id="IPR036282">
    <property type="entry name" value="Glutathione-S-Trfase_C_sf"/>
</dbReference>
<dbReference type="Pfam" id="PF02798">
    <property type="entry name" value="GST_N"/>
    <property type="match status" value="1"/>
</dbReference>
<sequence>MKVRIAYSEVIQFPTIMPRYKIIDYVYPTAGELARLILQFKDVEYEDEKVDSPDRIYEAEEESPFGVLPILLVDGKIVAQQNGIARYLARELDLVGKTNEEAAICDMVMDGLGVMFSKVRGNQISKLDSKQQIALFKQMMEEDVPRYLAKYEHFLERSDISSGYLASEQLTWCDLGVALTFAGMQIRQPKLLDKYPRLKAFVDKVSLNEVVSHFIETELAPSAVLRKNSILRLLIYLEKKSFIYLKMDLPSLKPRPDVSEKVQMRESGDFSMHDTLTDGFMAVRGQLCSPHVLEQSEKKFKANAENMRLASLKSCQGIHAPLRIMHEKNAVKKTQRLPFLPSSNIALETLEGRDECIDFDDYIFTDPEEGIESLASPHMIMEKALFSSQKQY</sequence>
<dbReference type="InterPro" id="IPR004046">
    <property type="entry name" value="GST_C"/>
</dbReference>
<dbReference type="PROSITE" id="PS50404">
    <property type="entry name" value="GST_NTER"/>
    <property type="match status" value="1"/>
</dbReference>
<dbReference type="PANTHER" id="PTHR11571:SF224">
    <property type="entry name" value="HEMATOPOIETIC PROSTAGLANDIN D SYNTHASE"/>
    <property type="match status" value="1"/>
</dbReference>
<keyword evidence="8" id="KW-1185">Reference proteome</keyword>
<dbReference type="InterPro" id="IPR004045">
    <property type="entry name" value="Glutathione_S-Trfase_N"/>
</dbReference>
<dbReference type="Gene3D" id="3.40.30.10">
    <property type="entry name" value="Glutaredoxin"/>
    <property type="match status" value="1"/>
</dbReference>
<evidence type="ECO:0000256" key="1">
    <source>
        <dbReference type="ARBA" id="ARBA00012452"/>
    </source>
</evidence>
<dbReference type="CDD" id="cd03192">
    <property type="entry name" value="GST_C_Sigma_like"/>
    <property type="match status" value="1"/>
</dbReference>
<evidence type="ECO:0000256" key="4">
    <source>
        <dbReference type="ARBA" id="ARBA00047960"/>
    </source>
</evidence>
<dbReference type="Pfam" id="PF05348">
    <property type="entry name" value="UMP1"/>
    <property type="match status" value="1"/>
</dbReference>
<protein>
    <recommendedName>
        <fullName evidence="1">glutathione transferase</fullName>
        <ecNumber evidence="1">2.5.1.18</ecNumber>
    </recommendedName>
</protein>
<dbReference type="InterPro" id="IPR050213">
    <property type="entry name" value="GST_superfamily"/>
</dbReference>
<proteinExistence type="inferred from homology"/>
<evidence type="ECO:0000259" key="5">
    <source>
        <dbReference type="PROSITE" id="PS50404"/>
    </source>
</evidence>
<evidence type="ECO:0000313" key="7">
    <source>
        <dbReference type="EMBL" id="GFT02192.1"/>
    </source>
</evidence>
<dbReference type="InterPro" id="IPR036249">
    <property type="entry name" value="Thioredoxin-like_sf"/>
</dbReference>
<dbReference type="Pfam" id="PF14497">
    <property type="entry name" value="GST_C_3"/>
    <property type="match status" value="1"/>
</dbReference>
<accession>A0A8X6N9W1</accession>
<dbReference type="Gene3D" id="1.20.1050.10">
    <property type="match status" value="1"/>
</dbReference>
<dbReference type="PANTHER" id="PTHR11571">
    <property type="entry name" value="GLUTATHIONE S-TRANSFERASE"/>
    <property type="match status" value="1"/>
</dbReference>
<dbReference type="GO" id="GO:0006749">
    <property type="term" value="P:glutathione metabolic process"/>
    <property type="evidence" value="ECO:0007669"/>
    <property type="project" value="TreeGrafter"/>
</dbReference>
<dbReference type="PROSITE" id="PS50405">
    <property type="entry name" value="GST_CTER"/>
    <property type="match status" value="1"/>
</dbReference>
<evidence type="ECO:0000256" key="2">
    <source>
        <dbReference type="ARBA" id="ARBA00022679"/>
    </source>
</evidence>
<dbReference type="AlphaFoldDB" id="A0A8X6N9W1"/>
<organism evidence="7 8">
    <name type="scientific">Nephila pilipes</name>
    <name type="common">Giant wood spider</name>
    <name type="synonym">Nephila maculata</name>
    <dbReference type="NCBI Taxonomy" id="299642"/>
    <lineage>
        <taxon>Eukaryota</taxon>
        <taxon>Metazoa</taxon>
        <taxon>Ecdysozoa</taxon>
        <taxon>Arthropoda</taxon>
        <taxon>Chelicerata</taxon>
        <taxon>Arachnida</taxon>
        <taxon>Araneae</taxon>
        <taxon>Araneomorphae</taxon>
        <taxon>Entelegynae</taxon>
        <taxon>Araneoidea</taxon>
        <taxon>Nephilidae</taxon>
        <taxon>Nephila</taxon>
    </lineage>
</organism>
<comment type="catalytic activity">
    <reaction evidence="4">
        <text>RX + glutathione = an S-substituted glutathione + a halide anion + H(+)</text>
        <dbReference type="Rhea" id="RHEA:16437"/>
        <dbReference type="ChEBI" id="CHEBI:15378"/>
        <dbReference type="ChEBI" id="CHEBI:16042"/>
        <dbReference type="ChEBI" id="CHEBI:17792"/>
        <dbReference type="ChEBI" id="CHEBI:57925"/>
        <dbReference type="ChEBI" id="CHEBI:90779"/>
        <dbReference type="EC" id="2.5.1.18"/>
    </reaction>
</comment>
<reference evidence="7" key="1">
    <citation type="submission" date="2020-08" db="EMBL/GenBank/DDBJ databases">
        <title>Multicomponent nature underlies the extraordinary mechanical properties of spider dragline silk.</title>
        <authorList>
            <person name="Kono N."/>
            <person name="Nakamura H."/>
            <person name="Mori M."/>
            <person name="Yoshida Y."/>
            <person name="Ohtoshi R."/>
            <person name="Malay A.D."/>
            <person name="Moran D.A.P."/>
            <person name="Tomita M."/>
            <person name="Numata K."/>
            <person name="Arakawa K."/>
        </authorList>
    </citation>
    <scope>NUCLEOTIDE SEQUENCE</scope>
</reference>
<evidence type="ECO:0000313" key="8">
    <source>
        <dbReference type="Proteomes" id="UP000887013"/>
    </source>
</evidence>
<evidence type="ECO:0000256" key="3">
    <source>
        <dbReference type="ARBA" id="ARBA00038317"/>
    </source>
</evidence>
<dbReference type="SFLD" id="SFLDS00019">
    <property type="entry name" value="Glutathione_Transferase_(cytos"/>
    <property type="match status" value="1"/>
</dbReference>
<dbReference type="Proteomes" id="UP000887013">
    <property type="component" value="Unassembled WGS sequence"/>
</dbReference>
<dbReference type="FunFam" id="1.20.1050.10:FF:000030">
    <property type="entry name" value="Glutathione S-transferase S1"/>
    <property type="match status" value="1"/>
</dbReference>
<dbReference type="InterPro" id="IPR010987">
    <property type="entry name" value="Glutathione-S-Trfase_C-like"/>
</dbReference>